<reference evidence="1" key="1">
    <citation type="submission" date="2020-09" db="EMBL/GenBank/DDBJ databases">
        <title>Desulfogranum mesoprofundum gen. nov., sp. nov., a novel mesophilic, sulfate-reducing chemolithoautotroph isolated from a deep-sea hydrothermal vent chimney in the Suiyo Seamount.</title>
        <authorList>
            <person name="Hashimoto Y."/>
            <person name="Nakagawa S."/>
        </authorList>
    </citation>
    <scope>NUCLEOTIDE SEQUENCE</scope>
    <source>
        <strain evidence="1">KT2</strain>
    </source>
</reference>
<name>A0A8D5FTY9_9BACT</name>
<dbReference type="Pfam" id="PF05359">
    <property type="entry name" value="DUF748"/>
    <property type="match status" value="2"/>
</dbReference>
<dbReference type="GO" id="GO:0090313">
    <property type="term" value="P:regulation of protein targeting to membrane"/>
    <property type="evidence" value="ECO:0007669"/>
    <property type="project" value="TreeGrafter"/>
</dbReference>
<dbReference type="InterPro" id="IPR008023">
    <property type="entry name" value="DUF748"/>
</dbReference>
<dbReference type="AlphaFoldDB" id="A0A8D5FTY9"/>
<dbReference type="Proteomes" id="UP000826725">
    <property type="component" value="Chromosome"/>
</dbReference>
<evidence type="ECO:0000313" key="1">
    <source>
        <dbReference type="EMBL" id="BCL61331.1"/>
    </source>
</evidence>
<accession>A0A8D5FTY9</accession>
<dbReference type="PANTHER" id="PTHR30441:SF8">
    <property type="entry name" value="DUF748 DOMAIN-CONTAINING PROTEIN"/>
    <property type="match status" value="1"/>
</dbReference>
<dbReference type="GO" id="GO:0005886">
    <property type="term" value="C:plasma membrane"/>
    <property type="evidence" value="ECO:0007669"/>
    <property type="project" value="TreeGrafter"/>
</dbReference>
<evidence type="ECO:0008006" key="3">
    <source>
        <dbReference type="Google" id="ProtNLM"/>
    </source>
</evidence>
<evidence type="ECO:0000313" key="2">
    <source>
        <dbReference type="Proteomes" id="UP000826725"/>
    </source>
</evidence>
<dbReference type="EMBL" id="AP024086">
    <property type="protein sequence ID" value="BCL61331.1"/>
    <property type="molecule type" value="Genomic_DNA"/>
</dbReference>
<dbReference type="InterPro" id="IPR052894">
    <property type="entry name" value="AsmA-related"/>
</dbReference>
<keyword evidence="2" id="KW-1185">Reference proteome</keyword>
<sequence>MTGGAVILICLFFLLLPFGVKYYLISWLEENGADSAKIESLWFNPFTGRVTLGKLDVRRGGKSLLSHSDITLDIGIQALFQRDFRIESAKYENLVLDLEQYKDGRWRFGSYTVAGDERQEVKPKTELPDSTSWGVLADRVVLSKCRLKLKTAQYKVDFFIDHAELKKFTTHTGERAGKFVLTGSLNGAGIEIKLDTLKVAPQLEISGDVHVKEFDLDNLSLLLADALQSISGKVGVNGKLHLTAGDDVLVDYDGTITVTDPVVGNSAFSVQGGQLNWRGKTHYAGPAEGDMAVDLDGLLASENFSFQLPDGEFRLQEKKIGIEGKSKIRIGDDVRVESDASIHLQATDCLLPSLKISNDSLQWRGKVDYTTADSNKKLPAAFDGQIVLDGFSLFDGKGQTPMVAFENVTIDDLGGSDGRKLTIGSLAMTDFSTSVQGEMPLDISVAEVKLHQVENVDFKSLKAEELSVLQPVVQSTINGRTLVKAGEIRVTGIMGDLEKTGFSSRNIFLDGLVFLDAVSLEKGNLSSPAWAQDSGVSGETLSLENLLATINLDKKGELNINRQLQAMRQAPQETEGNTGEAAGVDKSDEPYPFILGKLELIGKNRLSFTDNTLAVPFTSELVLSKLELGRLDSTRPEQKTTLVLQGEFEGRAPLSVKGELFPFKPSPALDLDIELKNYPLTKLSSYTVQSVGTALAGGQLQLKTKLGLADEILNMQNDILLKKLETERISEELATELDNELPIPLDAALAMLRDSKDNISLDIPIEGPLSDLDVGISDILVTALGKAIVPAASSYLVYSLGPYAALAYVGMKVGEKMMQVELPPVNFELQEITLTPEHADYLKRIGQILKDRPKTDLQLCPVVASREFLSPEVIASEKKESIEVAEQDREKLLALGEQRATAVQDYLVKTFGVEKSRLLICDTKIDTGREAVPKVLLQL</sequence>
<protein>
    <recommendedName>
        <fullName evidence="3">DUF748 domain-containing protein</fullName>
    </recommendedName>
</protein>
<gene>
    <name evidence="1" type="ORF">DGMP_20240</name>
</gene>
<dbReference type="KEGG" id="dbk:DGMP_20240"/>
<proteinExistence type="predicted"/>
<dbReference type="PANTHER" id="PTHR30441">
    <property type="entry name" value="DUF748 DOMAIN-CONTAINING PROTEIN"/>
    <property type="match status" value="1"/>
</dbReference>
<organism evidence="1 2">
    <name type="scientific">Desulfomarina profundi</name>
    <dbReference type="NCBI Taxonomy" id="2772557"/>
    <lineage>
        <taxon>Bacteria</taxon>
        <taxon>Pseudomonadati</taxon>
        <taxon>Thermodesulfobacteriota</taxon>
        <taxon>Desulfobulbia</taxon>
        <taxon>Desulfobulbales</taxon>
        <taxon>Desulfobulbaceae</taxon>
        <taxon>Desulfomarina</taxon>
    </lineage>
</organism>